<dbReference type="InterPro" id="IPR001229">
    <property type="entry name" value="Jacalin-like_lectin_dom"/>
</dbReference>
<dbReference type="EMBL" id="JANBUO010000003">
    <property type="protein sequence ID" value="KAJ2809413.1"/>
    <property type="molecule type" value="Genomic_DNA"/>
</dbReference>
<gene>
    <name evidence="2" type="ORF">H4R20_000138</name>
</gene>
<dbReference type="InterPro" id="IPR036404">
    <property type="entry name" value="Jacalin-like_lectin_dom_sf"/>
</dbReference>
<dbReference type="GO" id="GO:0005737">
    <property type="term" value="C:cytoplasm"/>
    <property type="evidence" value="ECO:0007669"/>
    <property type="project" value="TreeGrafter"/>
</dbReference>
<evidence type="ECO:0000313" key="3">
    <source>
        <dbReference type="Proteomes" id="UP001140094"/>
    </source>
</evidence>
<accession>A0A9W8HZS0</accession>
<dbReference type="SUPFAM" id="SSF51101">
    <property type="entry name" value="Mannose-binding lectins"/>
    <property type="match status" value="1"/>
</dbReference>
<dbReference type="Pfam" id="PF01419">
    <property type="entry name" value="Jacalin"/>
    <property type="match status" value="1"/>
</dbReference>
<comment type="caution">
    <text evidence="2">The sequence shown here is derived from an EMBL/GenBank/DDBJ whole genome shotgun (WGS) entry which is preliminary data.</text>
</comment>
<evidence type="ECO:0000313" key="2">
    <source>
        <dbReference type="EMBL" id="KAJ2809413.1"/>
    </source>
</evidence>
<name>A0A9W8HZS0_9FUNG</name>
<proteinExistence type="predicted"/>
<dbReference type="InterPro" id="IPR021917">
    <property type="entry name" value="Unchr_Zn-peptidase-like"/>
</dbReference>
<reference evidence="2" key="1">
    <citation type="submission" date="2022-07" db="EMBL/GenBank/DDBJ databases">
        <title>Phylogenomic reconstructions and comparative analyses of Kickxellomycotina fungi.</title>
        <authorList>
            <person name="Reynolds N.K."/>
            <person name="Stajich J.E."/>
            <person name="Barry K."/>
            <person name="Grigoriev I.V."/>
            <person name="Crous P."/>
            <person name="Smith M.E."/>
        </authorList>
    </citation>
    <scope>NUCLEOTIDE SEQUENCE</scope>
    <source>
        <strain evidence="2">NRRL 1565</strain>
    </source>
</reference>
<dbReference type="PANTHER" id="PTHR21054:SF2">
    <property type="entry name" value="MIP04191P"/>
    <property type="match status" value="1"/>
</dbReference>
<sequence>MVTRILNCSTEMSSVTDKSVSTIDDTNEMQFLNIRENELVHQRFLIVHGQVSSVTGNDDKIVVNHPTLPAIEFPAVDGYFKAVVGLEAGANELEFEYMQRNTCICKGSLTVKMEPFTDKPALRLAVIIGKDSPKTFDAPPDSRGPGKNDLDAAIRKLRCSAYLWQAFMAEQMRREGFGFRTFNLEENYEKDTMFSDDKQRMTAKVHVVRSTRTVAEIRAESYAQQWKPLVGEKHKPLGQMELAQEALLKTGWFNDHNVVCLILDSQWDKKRGIVVGHGAVGSQSRNRRLAVYGSYTTHAWPGNMHEVPARFLDTGEIDKKYVYNNEKQSSKLWQLTNIGMGEHLHMCAVTMGPTNSPSGIASRGYQNLNRAFMAREPGWEGPVRQEDEAGAHWHRTDAVRLRHHPFMRLPSDQLPSVVEKTETGFEVLAVDDGLLMCNESGLAMIEVKVNGALRGYIEYTAENFDCRKSGEIFATKEETIAVHPTQVVLDLDRLRKLAGEWQTTDSIGLVLTTGQCVWNRFNIRELVSILERQTDHASKKVFMSSQLWWDRPQDTNVYFTLLSAQDCDSASSVSKLKSIEIFMGWRVNGIIFHMDNGKTQRIGKCNSDEHHLLVLKPDDDLDRIIVNFGSLIEGIEVVTTKGRTTGWLGTSNGKRHVLKPPSGYAWAGVSGYYNEWLKSLTMLYSKSD</sequence>
<dbReference type="PANTHER" id="PTHR21054">
    <property type="entry name" value="ZINC METALLOPROTEINASE-RELATED"/>
    <property type="match status" value="1"/>
</dbReference>
<organism evidence="2 3">
    <name type="scientific">Coemansia guatemalensis</name>
    <dbReference type="NCBI Taxonomy" id="2761395"/>
    <lineage>
        <taxon>Eukaryota</taxon>
        <taxon>Fungi</taxon>
        <taxon>Fungi incertae sedis</taxon>
        <taxon>Zoopagomycota</taxon>
        <taxon>Kickxellomycotina</taxon>
        <taxon>Kickxellomycetes</taxon>
        <taxon>Kickxellales</taxon>
        <taxon>Kickxellaceae</taxon>
        <taxon>Coemansia</taxon>
    </lineage>
</organism>
<dbReference type="Proteomes" id="UP001140094">
    <property type="component" value="Unassembled WGS sequence"/>
</dbReference>
<feature type="domain" description="Jacalin-type lectin" evidence="1">
    <location>
        <begin position="573"/>
        <end position="680"/>
    </location>
</feature>
<dbReference type="AlphaFoldDB" id="A0A9W8HZS0"/>
<protein>
    <recommendedName>
        <fullName evidence="1">Jacalin-type lectin domain-containing protein</fullName>
    </recommendedName>
</protein>
<dbReference type="Gene3D" id="2.100.10.30">
    <property type="entry name" value="Jacalin-like lectin domain"/>
    <property type="match status" value="1"/>
</dbReference>
<dbReference type="InterPro" id="IPR053002">
    <property type="entry name" value="Metalloproteinase_M10B"/>
</dbReference>
<dbReference type="OrthoDB" id="74460at2759"/>
<evidence type="ECO:0000259" key="1">
    <source>
        <dbReference type="Pfam" id="PF01419"/>
    </source>
</evidence>
<keyword evidence="3" id="KW-1185">Reference proteome</keyword>
<dbReference type="Pfam" id="PF12044">
    <property type="entry name" value="Metallopep"/>
    <property type="match status" value="1"/>
</dbReference>